<keyword evidence="2" id="KW-1185">Reference proteome</keyword>
<name>A0ABX1W4P0_9SPHI</name>
<dbReference type="EMBL" id="JABFCR010000059">
    <property type="protein sequence ID" value="NNU34641.1"/>
    <property type="molecule type" value="Genomic_DNA"/>
</dbReference>
<comment type="caution">
    <text evidence="1">The sequence shown here is derived from an EMBL/GenBank/DDBJ whole genome shotgun (WGS) entry which is preliminary data.</text>
</comment>
<dbReference type="RefSeq" id="WP_175270296.1">
    <property type="nucleotide sequence ID" value="NZ_JABFCR010000059.1"/>
</dbReference>
<reference evidence="1 2" key="1">
    <citation type="submission" date="2020-05" db="EMBL/GenBank/DDBJ databases">
        <authorList>
            <person name="Khan S.A."/>
            <person name="Jeon C.O."/>
            <person name="Chun B.H."/>
        </authorList>
    </citation>
    <scope>NUCLEOTIDE SEQUENCE [LARGE SCALE GENOMIC DNA]</scope>
    <source>
        <strain evidence="1 2">S1162</strain>
    </source>
</reference>
<sequence>MDGGDSKKKRWHKRRDEAYYGSARHFYRELGKDSLAAAGFKIYRLTRQFNTRRPPENVIDENIEKFRHSSMDSTFYWMGVKNSSHYTRAKNSWQGPHSSK</sequence>
<protein>
    <submittedName>
        <fullName evidence="1">Uncharacterized protein</fullName>
    </submittedName>
</protein>
<accession>A0ABX1W4P0</accession>
<evidence type="ECO:0000313" key="2">
    <source>
        <dbReference type="Proteomes" id="UP000566071"/>
    </source>
</evidence>
<evidence type="ECO:0000313" key="1">
    <source>
        <dbReference type="EMBL" id="NNU34641.1"/>
    </source>
</evidence>
<gene>
    <name evidence="1" type="ORF">HK413_12180</name>
</gene>
<dbReference type="Proteomes" id="UP000566071">
    <property type="component" value="Unassembled WGS sequence"/>
</dbReference>
<proteinExistence type="predicted"/>
<organism evidence="1 2">
    <name type="scientific">Mucilaginibacter humi</name>
    <dbReference type="NCBI Taxonomy" id="2732510"/>
    <lineage>
        <taxon>Bacteria</taxon>
        <taxon>Pseudomonadati</taxon>
        <taxon>Bacteroidota</taxon>
        <taxon>Sphingobacteriia</taxon>
        <taxon>Sphingobacteriales</taxon>
        <taxon>Sphingobacteriaceae</taxon>
        <taxon>Mucilaginibacter</taxon>
    </lineage>
</organism>